<dbReference type="FunFam" id="3.90.470.20:FF:000005">
    <property type="entry name" value="Fatty acid synthase alpha subunit FasA"/>
    <property type="match status" value="1"/>
</dbReference>
<dbReference type="Gene3D" id="6.10.60.10">
    <property type="match status" value="1"/>
</dbReference>
<dbReference type="CDD" id="cd00828">
    <property type="entry name" value="elong_cond_enzymes"/>
    <property type="match status" value="1"/>
</dbReference>
<gene>
    <name evidence="20" type="ORF">ARMOST_13042</name>
</gene>
<dbReference type="GO" id="GO:0004321">
    <property type="term" value="F:fatty-acyl-CoA synthase activity"/>
    <property type="evidence" value="ECO:0007669"/>
    <property type="project" value="UniProtKB-EC"/>
</dbReference>
<evidence type="ECO:0000256" key="5">
    <source>
        <dbReference type="ARBA" id="ARBA00022679"/>
    </source>
</evidence>
<comment type="catalytic activity">
    <reaction evidence="15">
        <text>acetyl-CoA + n malonyl-CoA + 2n NADPH + 4n H(+) = a long-chain-acyl-CoA + n CoA + n CO2 + 2n NADP(+).</text>
        <dbReference type="EC" id="2.3.1.86"/>
    </reaction>
</comment>
<dbReference type="InterPro" id="IPR001227">
    <property type="entry name" value="Ac_transferase_dom_sf"/>
</dbReference>
<dbReference type="SUPFAM" id="SSF51735">
    <property type="entry name" value="NAD(P)-binding Rossmann-fold domains"/>
    <property type="match status" value="1"/>
</dbReference>
<dbReference type="InterPro" id="IPR050830">
    <property type="entry name" value="Fungal_FAS"/>
</dbReference>
<dbReference type="Pfam" id="PF17951">
    <property type="entry name" value="FAS_meander"/>
    <property type="match status" value="1"/>
</dbReference>
<evidence type="ECO:0000256" key="14">
    <source>
        <dbReference type="ARBA" id="ARBA00033756"/>
    </source>
</evidence>
<dbReference type="Pfam" id="PF00698">
    <property type="entry name" value="Acyl_transf_1"/>
    <property type="match status" value="1"/>
</dbReference>
<evidence type="ECO:0000313" key="20">
    <source>
        <dbReference type="EMBL" id="SJL09661.1"/>
    </source>
</evidence>
<dbReference type="InterPro" id="IPR009081">
    <property type="entry name" value="PP-bd_ACP"/>
</dbReference>
<dbReference type="GO" id="GO:0000287">
    <property type="term" value="F:magnesium ion binding"/>
    <property type="evidence" value="ECO:0007669"/>
    <property type="project" value="InterPro"/>
</dbReference>
<dbReference type="GO" id="GO:0004316">
    <property type="term" value="F:3-oxoacyl-[acyl-carrier-protein] reductase (NADPH) activity"/>
    <property type="evidence" value="ECO:0007669"/>
    <property type="project" value="UniProtKB-EC"/>
</dbReference>
<evidence type="ECO:0000256" key="12">
    <source>
        <dbReference type="ARBA" id="ARBA00023239"/>
    </source>
</evidence>
<dbReference type="InterPro" id="IPR003965">
    <property type="entry name" value="Fatty_acid_synthase"/>
</dbReference>
<dbReference type="SUPFAM" id="SSF52151">
    <property type="entry name" value="FabD/lysophospholipase-like"/>
    <property type="match status" value="2"/>
</dbReference>
<keyword evidence="11" id="KW-0843">Virulence</keyword>
<dbReference type="GO" id="GO:0004300">
    <property type="term" value="F:enoyl-CoA hydratase activity"/>
    <property type="evidence" value="ECO:0007669"/>
    <property type="project" value="UniProtKB-ARBA"/>
</dbReference>
<dbReference type="InterPro" id="IPR040883">
    <property type="entry name" value="FAS_meander"/>
</dbReference>
<dbReference type="Gene3D" id="3.40.366.10">
    <property type="entry name" value="Malonyl-Coenzyme A Acyl Carrier Protein, domain 2"/>
    <property type="match status" value="3"/>
</dbReference>
<dbReference type="FunFam" id="3.20.20.70:FF:000078">
    <property type="entry name" value="Fatty acid synthase beta subunit dehydratase"/>
    <property type="match status" value="1"/>
</dbReference>
<dbReference type="InterPro" id="IPR013785">
    <property type="entry name" value="Aldolase_TIM"/>
</dbReference>
<dbReference type="Gene3D" id="3.10.129.10">
    <property type="entry name" value="Hotdog Thioesterase"/>
    <property type="match status" value="1"/>
</dbReference>
<dbReference type="SUPFAM" id="SSF53901">
    <property type="entry name" value="Thiolase-like"/>
    <property type="match status" value="2"/>
</dbReference>
<dbReference type="Gene3D" id="3.30.70.2490">
    <property type="match status" value="1"/>
</dbReference>
<dbReference type="OMA" id="WQVTRKA"/>
<evidence type="ECO:0000313" key="21">
    <source>
        <dbReference type="Proteomes" id="UP000219338"/>
    </source>
</evidence>
<dbReference type="Pfam" id="PF17828">
    <property type="entry name" value="FAS_N"/>
    <property type="match status" value="1"/>
</dbReference>
<dbReference type="STRING" id="47428.A0A284RLN2"/>
<dbReference type="InterPro" id="IPR014030">
    <property type="entry name" value="Ketoacyl_synth_N"/>
</dbReference>
<dbReference type="Gene3D" id="3.90.25.70">
    <property type="match status" value="1"/>
</dbReference>
<evidence type="ECO:0000256" key="6">
    <source>
        <dbReference type="ARBA" id="ARBA00022723"/>
    </source>
</evidence>
<name>A0A284RLN2_ARMOS</name>
<evidence type="ECO:0000256" key="13">
    <source>
        <dbReference type="ARBA" id="ARBA00023268"/>
    </source>
</evidence>
<dbReference type="InterPro" id="IPR002347">
    <property type="entry name" value="SDR_fam"/>
</dbReference>
<dbReference type="Pfam" id="PF18314">
    <property type="entry name" value="FAS_I_H"/>
    <property type="match status" value="1"/>
</dbReference>
<comment type="catalytic activity">
    <reaction evidence="16">
        <text>a (3R)-hydroxyacyl-[ACP] + NADP(+) = a 3-oxoacyl-[ACP] + NADPH + H(+)</text>
        <dbReference type="Rhea" id="RHEA:17397"/>
        <dbReference type="Rhea" id="RHEA-COMP:9916"/>
        <dbReference type="Rhea" id="RHEA-COMP:9945"/>
        <dbReference type="ChEBI" id="CHEBI:15378"/>
        <dbReference type="ChEBI" id="CHEBI:57783"/>
        <dbReference type="ChEBI" id="CHEBI:58349"/>
        <dbReference type="ChEBI" id="CHEBI:78776"/>
        <dbReference type="ChEBI" id="CHEBI:78827"/>
        <dbReference type="EC" id="1.1.1.100"/>
    </reaction>
</comment>
<dbReference type="SUPFAM" id="SSF56214">
    <property type="entry name" value="4'-phosphopantetheinyl transferase"/>
    <property type="match status" value="1"/>
</dbReference>
<evidence type="ECO:0000256" key="2">
    <source>
        <dbReference type="ARBA" id="ARBA00007485"/>
    </source>
</evidence>
<keyword evidence="4" id="KW-0597">Phosphoprotein</keyword>
<dbReference type="Pfam" id="PF00106">
    <property type="entry name" value="adh_short"/>
    <property type="match status" value="1"/>
</dbReference>
<dbReference type="GO" id="GO:0004318">
    <property type="term" value="F:enoyl-[acyl-carrier-protein] reductase (NADH) activity"/>
    <property type="evidence" value="ECO:0007669"/>
    <property type="project" value="InterPro"/>
</dbReference>
<comment type="pathway">
    <text evidence="1">Lipid metabolism; fatty acid beta-oxidation.</text>
</comment>
<dbReference type="PROSITE" id="PS00606">
    <property type="entry name" value="KS3_1"/>
    <property type="match status" value="1"/>
</dbReference>
<organism evidence="20 21">
    <name type="scientific">Armillaria ostoyae</name>
    <name type="common">Armillaria root rot fungus</name>
    <dbReference type="NCBI Taxonomy" id="47428"/>
    <lineage>
        <taxon>Eukaryota</taxon>
        <taxon>Fungi</taxon>
        <taxon>Dikarya</taxon>
        <taxon>Basidiomycota</taxon>
        <taxon>Agaricomycotina</taxon>
        <taxon>Agaricomycetes</taxon>
        <taxon>Agaricomycetidae</taxon>
        <taxon>Agaricales</taxon>
        <taxon>Marasmiineae</taxon>
        <taxon>Physalacriaceae</taxon>
        <taxon>Armillaria</taxon>
    </lineage>
</organism>
<dbReference type="PROSITE" id="PS52004">
    <property type="entry name" value="KS3_2"/>
    <property type="match status" value="1"/>
</dbReference>
<dbReference type="PANTHER" id="PTHR10982:SF21">
    <property type="entry name" value="FATTY ACID SYNTHASE SUBUNIT BETA"/>
    <property type="match status" value="1"/>
</dbReference>
<dbReference type="SMART" id="SM00827">
    <property type="entry name" value="PKS_AT"/>
    <property type="match status" value="1"/>
</dbReference>
<keyword evidence="7" id="KW-0378">Hydrolase</keyword>
<dbReference type="InterPro" id="IPR004568">
    <property type="entry name" value="Ppantetheine-prot_Trfase_dom"/>
</dbReference>
<dbReference type="InterPro" id="IPR041550">
    <property type="entry name" value="FASI_helical"/>
</dbReference>
<dbReference type="NCBIfam" id="TIGR00556">
    <property type="entry name" value="pantethn_trn"/>
    <property type="match status" value="1"/>
</dbReference>
<dbReference type="Proteomes" id="UP000219338">
    <property type="component" value="Unassembled WGS sequence"/>
</dbReference>
<dbReference type="FunFam" id="3.90.25.70:FF:000001">
    <property type="entry name" value="Fatty acid synthase subunit alpha"/>
    <property type="match status" value="1"/>
</dbReference>
<dbReference type="Pfam" id="PF02801">
    <property type="entry name" value="Ketoacyl-synt_C"/>
    <property type="match status" value="1"/>
</dbReference>
<dbReference type="SUPFAM" id="SSF51412">
    <property type="entry name" value="Inosine monophosphate dehydrogenase (IMPDH)"/>
    <property type="match status" value="1"/>
</dbReference>
<dbReference type="InterPro" id="IPR037143">
    <property type="entry name" value="4-PPantetheinyl_Trfase_dom_sf"/>
</dbReference>
<evidence type="ECO:0000256" key="1">
    <source>
        <dbReference type="ARBA" id="ARBA00005005"/>
    </source>
</evidence>
<dbReference type="CDD" id="cd08950">
    <property type="entry name" value="KR_fFAS_SDR_c_like"/>
    <property type="match status" value="1"/>
</dbReference>
<dbReference type="GO" id="GO:0006635">
    <property type="term" value="P:fatty acid beta-oxidation"/>
    <property type="evidence" value="ECO:0007669"/>
    <property type="project" value="UniProtKB-UniPathway"/>
</dbReference>
<keyword evidence="12" id="KW-0456">Lyase</keyword>
<evidence type="ECO:0000256" key="15">
    <source>
        <dbReference type="ARBA" id="ARBA00048237"/>
    </source>
</evidence>
<keyword evidence="10" id="KW-0560">Oxidoreductase</keyword>
<evidence type="ECO:0000259" key="18">
    <source>
        <dbReference type="PROSITE" id="PS50075"/>
    </source>
</evidence>
<keyword evidence="13" id="KW-0511">Multifunctional enzyme</keyword>
<dbReference type="InterPro" id="IPR029069">
    <property type="entry name" value="HotDog_dom_sf"/>
</dbReference>
<dbReference type="InterPro" id="IPR016039">
    <property type="entry name" value="Thiolase-like"/>
</dbReference>
<evidence type="ECO:0000256" key="4">
    <source>
        <dbReference type="ARBA" id="ARBA00022553"/>
    </source>
</evidence>
<dbReference type="UniPathway" id="UPA00659"/>
<dbReference type="Gene3D" id="6.10.250.1930">
    <property type="match status" value="1"/>
</dbReference>
<evidence type="ECO:0000256" key="9">
    <source>
        <dbReference type="ARBA" id="ARBA00022857"/>
    </source>
</evidence>
<keyword evidence="8" id="KW-0460">Magnesium</keyword>
<evidence type="ECO:0000256" key="10">
    <source>
        <dbReference type="ARBA" id="ARBA00023002"/>
    </source>
</evidence>
<comment type="subunit">
    <text evidence="14">[Alpha(6)beta(6)] hexamers of two multifunctional subunits (alpha and beta).</text>
</comment>
<keyword evidence="3" id="KW-0596">Phosphopantetheine</keyword>
<dbReference type="InterPro" id="IPR032088">
    <property type="entry name" value="SAT"/>
</dbReference>
<dbReference type="Pfam" id="PF16073">
    <property type="entry name" value="SAT"/>
    <property type="match status" value="1"/>
</dbReference>
<dbReference type="InterPro" id="IPR047224">
    <property type="entry name" value="FAS_alpha_su_C"/>
</dbReference>
<dbReference type="Gene3D" id="3.30.1120.100">
    <property type="match status" value="1"/>
</dbReference>
<feature type="domain" description="Ketosynthase family 3 (KS3)" evidence="19">
    <location>
        <begin position="3133"/>
        <end position="3694"/>
    </location>
</feature>
<dbReference type="InterPro" id="IPR016035">
    <property type="entry name" value="Acyl_Trfase/lysoPLipase"/>
</dbReference>
<evidence type="ECO:0000259" key="19">
    <source>
        <dbReference type="PROSITE" id="PS52004"/>
    </source>
</evidence>
<keyword evidence="21" id="KW-1185">Reference proteome</keyword>
<dbReference type="Gene3D" id="6.10.140.1410">
    <property type="match status" value="1"/>
</dbReference>
<dbReference type="Pfam" id="PF00109">
    <property type="entry name" value="ketoacyl-synt"/>
    <property type="match status" value="1"/>
</dbReference>
<dbReference type="Pfam" id="PF01648">
    <property type="entry name" value="ACPS"/>
    <property type="match status" value="1"/>
</dbReference>
<dbReference type="Pfam" id="PF13452">
    <property type="entry name" value="FAS1_DH_region"/>
    <property type="match status" value="1"/>
</dbReference>
<evidence type="ECO:0000256" key="16">
    <source>
        <dbReference type="ARBA" id="ARBA00048508"/>
    </source>
</evidence>
<keyword evidence="9" id="KW-0521">NADP</keyword>
<dbReference type="GO" id="GO:0004315">
    <property type="term" value="F:3-oxoacyl-[acyl-carrier-protein] synthase activity"/>
    <property type="evidence" value="ECO:0007669"/>
    <property type="project" value="UniProtKB-EC"/>
</dbReference>
<dbReference type="PRINTS" id="PR01483">
    <property type="entry name" value="FASYNTHASE"/>
</dbReference>
<dbReference type="InterPro" id="IPR013565">
    <property type="entry name" value="Fas1/AflB-like_central"/>
</dbReference>
<dbReference type="InterPro" id="IPR018201">
    <property type="entry name" value="Ketoacyl_synth_AS"/>
</dbReference>
<dbReference type="GO" id="GO:0016787">
    <property type="term" value="F:hydrolase activity"/>
    <property type="evidence" value="ECO:0007669"/>
    <property type="project" value="UniProtKB-KW"/>
</dbReference>
<dbReference type="Gene3D" id="1.20.1050.120">
    <property type="match status" value="1"/>
</dbReference>
<dbReference type="GO" id="GO:0004312">
    <property type="term" value="F:fatty acid synthase activity"/>
    <property type="evidence" value="ECO:0007669"/>
    <property type="project" value="InterPro"/>
</dbReference>
<dbReference type="Gene3D" id="1.20.930.70">
    <property type="match status" value="1"/>
</dbReference>
<evidence type="ECO:0000256" key="7">
    <source>
        <dbReference type="ARBA" id="ARBA00022801"/>
    </source>
</evidence>
<dbReference type="GO" id="GO:0006633">
    <property type="term" value="P:fatty acid biosynthetic process"/>
    <property type="evidence" value="ECO:0007669"/>
    <property type="project" value="InterPro"/>
</dbReference>
<proteinExistence type="inferred from homology"/>
<dbReference type="Gene3D" id="3.40.50.720">
    <property type="entry name" value="NAD(P)-binding Rossmann-like Domain"/>
    <property type="match status" value="1"/>
</dbReference>
<evidence type="ECO:0000256" key="11">
    <source>
        <dbReference type="ARBA" id="ARBA00023026"/>
    </source>
</evidence>
<dbReference type="Pfam" id="PF08354">
    <property type="entry name" value="Fas1-AflB-like_hel"/>
    <property type="match status" value="1"/>
</dbReference>
<evidence type="ECO:0000256" key="17">
    <source>
        <dbReference type="ARBA" id="ARBA00049541"/>
    </source>
</evidence>
<evidence type="ECO:0000256" key="8">
    <source>
        <dbReference type="ARBA" id="ARBA00022842"/>
    </source>
</evidence>
<dbReference type="InterPro" id="IPR014043">
    <property type="entry name" value="Acyl_transferase_dom"/>
</dbReference>
<dbReference type="Gene3D" id="6.20.240.10">
    <property type="match status" value="1"/>
</dbReference>
<dbReference type="InterPro" id="IPR036291">
    <property type="entry name" value="NAD(P)-bd_dom_sf"/>
</dbReference>
<dbReference type="InterPro" id="IPR039569">
    <property type="entry name" value="FAS1-like_DH_region"/>
</dbReference>
<dbReference type="PROSITE" id="PS50075">
    <property type="entry name" value="CARRIER"/>
    <property type="match status" value="1"/>
</dbReference>
<comment type="catalytic activity">
    <reaction evidence="17">
        <text>a fatty acyl-[ACP] + malonyl-[ACP] + H(+) = a 3-oxoacyl-[ACP] + holo-[ACP] + CO2</text>
        <dbReference type="Rhea" id="RHEA:22836"/>
        <dbReference type="Rhea" id="RHEA-COMP:9623"/>
        <dbReference type="Rhea" id="RHEA-COMP:9685"/>
        <dbReference type="Rhea" id="RHEA-COMP:9916"/>
        <dbReference type="Rhea" id="RHEA-COMP:14125"/>
        <dbReference type="ChEBI" id="CHEBI:15378"/>
        <dbReference type="ChEBI" id="CHEBI:16526"/>
        <dbReference type="ChEBI" id="CHEBI:64479"/>
        <dbReference type="ChEBI" id="CHEBI:78449"/>
        <dbReference type="ChEBI" id="CHEBI:78776"/>
        <dbReference type="ChEBI" id="CHEBI:138651"/>
        <dbReference type="EC" id="2.3.1.41"/>
    </reaction>
</comment>
<dbReference type="InterPro" id="IPR008278">
    <property type="entry name" value="4-PPantetheinyl_Trfase_dom"/>
</dbReference>
<keyword evidence="5" id="KW-0808">Transferase</keyword>
<reference evidence="21" key="1">
    <citation type="journal article" date="2017" name="Nat. Ecol. Evol.">
        <title>Genome expansion and lineage-specific genetic innovations in the forest pathogenic fungi Armillaria.</title>
        <authorList>
            <person name="Sipos G."/>
            <person name="Prasanna A.N."/>
            <person name="Walter M.C."/>
            <person name="O'Connor E."/>
            <person name="Balint B."/>
            <person name="Krizsan K."/>
            <person name="Kiss B."/>
            <person name="Hess J."/>
            <person name="Varga T."/>
            <person name="Slot J."/>
            <person name="Riley R."/>
            <person name="Boka B."/>
            <person name="Rigling D."/>
            <person name="Barry K."/>
            <person name="Lee J."/>
            <person name="Mihaltcheva S."/>
            <person name="LaButti K."/>
            <person name="Lipzen A."/>
            <person name="Waldron R."/>
            <person name="Moloney N.M."/>
            <person name="Sperisen C."/>
            <person name="Kredics L."/>
            <person name="Vagvoelgyi C."/>
            <person name="Patrignani A."/>
            <person name="Fitzpatrick D."/>
            <person name="Nagy I."/>
            <person name="Doyle S."/>
            <person name="Anderson J.B."/>
            <person name="Grigoriev I.V."/>
            <person name="Gueldener U."/>
            <person name="Muensterkoetter M."/>
            <person name="Nagy L.G."/>
        </authorList>
    </citation>
    <scope>NUCLEOTIDE SEQUENCE [LARGE SCALE GENOMIC DNA]</scope>
    <source>
        <strain evidence="21">C18/9</strain>
    </source>
</reference>
<dbReference type="GO" id="GO:0019171">
    <property type="term" value="F:(3R)-hydroxyacyl-[acyl-carrier-protein] dehydratase activity"/>
    <property type="evidence" value="ECO:0007669"/>
    <property type="project" value="InterPro"/>
</dbReference>
<dbReference type="GO" id="GO:0005835">
    <property type="term" value="C:fatty acid synthase complex"/>
    <property type="evidence" value="ECO:0007669"/>
    <property type="project" value="InterPro"/>
</dbReference>
<dbReference type="Gene3D" id="3.20.20.70">
    <property type="entry name" value="Aldolase class I"/>
    <property type="match status" value="1"/>
</dbReference>
<dbReference type="Gene3D" id="3.30.70.3330">
    <property type="match status" value="1"/>
</dbReference>
<dbReference type="Pfam" id="PF22235">
    <property type="entry name" value="FAS1_thioest_ins"/>
    <property type="match status" value="1"/>
</dbReference>
<dbReference type="FunFam" id="3.30.70.3330:FF:000001">
    <property type="entry name" value="Fatty acid synthase subunit beta dehydratase"/>
    <property type="match status" value="1"/>
</dbReference>
<dbReference type="SUPFAM" id="SSF54637">
    <property type="entry name" value="Thioesterase/thiol ester dehydrase-isomerase"/>
    <property type="match status" value="2"/>
</dbReference>
<protein>
    <submittedName>
        <fullName evidence="20">Related to fatty acid synthase, beta and alpha chains</fullName>
    </submittedName>
</protein>
<evidence type="ECO:0000256" key="3">
    <source>
        <dbReference type="ARBA" id="ARBA00022450"/>
    </source>
</evidence>
<dbReference type="FunFam" id="3.40.366.10:FF:000006">
    <property type="entry name" value="Fatty acid synthase beta subunit dehydratase"/>
    <property type="match status" value="1"/>
</dbReference>
<dbReference type="Gene3D" id="6.10.140.1400">
    <property type="match status" value="1"/>
</dbReference>
<comment type="similarity">
    <text evidence="2">Belongs to the thiolase-like superfamily. Fungal fatty acid synthetase subunit alpha family.</text>
</comment>
<accession>A0A284RLN2</accession>
<dbReference type="Pfam" id="PF01575">
    <property type="entry name" value="MaoC_dehydratas"/>
    <property type="match status" value="1"/>
</dbReference>
<dbReference type="InterPro" id="IPR014031">
    <property type="entry name" value="Ketoacyl_synth_C"/>
</dbReference>
<keyword evidence="6" id="KW-0479">Metal-binding</keyword>
<sequence>MAKTANDCTASITTRPVIISLGQIRVSIPVSTCHDEWICAEVLRDEFTHEQSLVDAVDTTAQLENLEEATVELTARFLGYIAEHLDQDTDARTLLLLNVFKFFTYTHLAVHDIHSLASSYDTEVRKVVLTSYYKALSVLRTCNVVDIPAGPPSALLKAAADGKASLYALFGGQGTNEVYFDELQALFDIYRPFVEPFIKAVSQTLLQPLALSQASTALYAFGLDAASWLSDSSSRPSTGYLASIPISFPLIGLTQLVQYLVACNVVGMTPGEYLKHISGATGHSQGIVSGVVVAASTTLESFLENSKKALKWLFFSGLRGHQAFPVVSVEPRIVNDSIEGGEGTPSPMLSVTGLALKDLAPHIKKTNSHLADNSKLFVSLHNGPRAFVVTGPARSLYGLVTNLRKIRAPSGADQSKVPFSKRKPAFNIRFLAVGVPYHSDYLRGATEKVLVEDLAGEELWTVEDLKVPVFNTEDGSDLRNLKTSLTRSLCDQIFTAPIHWTKAVDFPETATHAIDFGPGGISGIGPLTARDLDGRGVRVVVVGDRAKGDAELYSSVEVKYEDWWAKNWAPALVKSSDGAVHLDTPFSRLLGKPPIMVAGMTPTTVKAGFVSAVLDAGYHIELAGGAHYNAAALRAKVAEIRTKIPDGVGLTLNALYINPAQFTFQLPLWQEMRKEGLPIEGFCVAAGIPTTEKAVEIIDGLRNAGIKHVSFKPGSIDGIRQVINIAAANPDFPIILQWTGGRAGGHHSYEDFHQPILVTYRAIRQHRNISLVAGSGFGAADDVYPYLTGQWSAERFGVQPMPFDGCLFASRVMVAKEAHTSPSVKDLIVAAPGVDDDAWEGTYDKPTGGILTVRSELGEPIHKVATRAVKLWREFDDTVFGLPKEKRAAWLVERHDEVIAKLNKDFSKPWFGWKKDGSVARALSDMTYEEVSLRMVRLMFVSHQSRWVDPSLRNLTGDWLRRVEERFAGVNGESNKPSVLQSYTSLDDPLPFIQSFFQTYVGGTTQLLAAEDSAFFLAISQRRGQKPVPFIPVLDASFEVWFKKDSLWAAEDIEAVFDQDPQRVCILQGPMAVKHSKVKDEPIKDLLGNINSSLIQRVLESRYGGDLTKVPVVDYLAPRPSPTVACPKVKISGASGRRVYEFGSSLPSSSVWFETLAGPQLSWLRALVTSPTIVQGSEYIDNPMRRLLVPRANQKVVVSSSSVSIYGAARSFGEHKSEFKAVEIKFDEASKLIDVNLFEDRQDSSVSLSLQFKYIPSMGFAPIHEIATGRNTRIKEFYWKLWFGDDSSLPELDVGDVFTGPEVVIEAAAVEQFCAVVGNQAESFKTARKDTITAPMDFAIVTGWQAIMKSIFPASIDGDLLKLVHLSNGFRMAHGARPLTVGDVCQATAQIVSVTNSGEGKVVKVKGTVQRDGSPVVEVVSAFLYRGRFSDYENTFDTSEEPDYVVEITSDAEVGVLQSKEWFEWDDETRPLQPGTSLIFRLQSHVLFKDRTQFRELTVSGDIFIRNHLKQMIKVGSIDFQQENCHGNPVLAYVQRHGKADELLYTLPNDGYTMTEGDTTFNAPLTNEPYSMISGDFNPIHVNPYFSCYASLPATITHGLWSSAATRRYVESVAAQGHPERVHSYNVSFVGMVLPGDELSVKLRHTGMRDGNMVVKVETFNSQGDKVIDGTAEVSQPRTVYVFTGQGSQEPGMGMDLYNTSTAAKAVWDAADAHLSAVYGFSIIEIVKENPMQKTIHFGGIKGQAIRQRYMDMTYDTIGKDGTIKTLPLFADIDVRTPKYTFNHPTGLLYATQFAQIALVVTEKAAFEDLRGKGYIQRDCPFAGHSLGEYAALAAIADIFPVSSLVDVVFYRGITMQRAVERDALNRSNYAMCAVNPSRISKTFNDTALREVVDSISNITGLLLQIVNYNVEGQQYVCAGELVTLQTMTNVLNYLKIKKIDVQQLAEKFSEDQVKEMLGEIIKSSYEKALEQQKTQGYITLERGFATIPLPGIDVPFHSRYLWAGVMPFRAYLSRKINPLHVNPDWLVGRYIPNLIAKPFEVTKDYAQIIYDQTTSPVLDKVLKNWDQENWGGVEQRSKLAYVLMVELLAYQFASPVRWIEIQDRLFVDYSFERFIELGPSPTLTGMATRTFKAKYETSDDAVSHTRSIFCISKNQKDIYYSFEDEVQEEAVAESVPVASSVPAVSVSVAAPVPAPVAAPSGPAAAIEDAPIKALDILHVIVAQKLKKAVSEVPLSKSIKDLVGGKSTLQNEILGDLQLEFSSAPEKGEELPLEELGSALSSGFGGALGKYTSGLVSRMIGGKMPGGFNSSAVKAHLSKSWGLGPSRSDGVLLLATTMEPPKRLASEPEAKAWLDGVVAVYAQRSGISLSAPSAGGGGGGGSGGPTINSEEFLKFQADQEQFAAQHIELYMRYLKRDSRAGEIAFDKEKAHSEELQAKLDSIAKEHGDAYIDGIQPAFDPIKARHFDSSWNWARQDALLMYYDIIFGRLTTVDREITASCIAILNRADPDLLAFLQYNINRCDPSKGETYKLAKEFGQQLIENVREFLSQPPVYKDVTFPTAPHTEVNSKGDIVYSEVVRENVRKLEAYVEEMASGDTVSGAVNIQKVQDDVLKLWTIVKSQPEISEEQKNHIKALYEGVVRSLRKGPDPRPSRVRSRRASSQFIRPQVSGISSVSADKVPLLHLKRKVGTTWEYSSNLTSVYLDILHEIATAGTTFKDKNALLTGVGKGSIGVEVVKGLLAGGAHVVITTSRYNRATVEYYQSIFHSCGSRGSALTVVPFNQGSKQDVEALVDYIYANLGLDLDFILPFAGIPENGREIDGIDDKSELAHRIMLTNLLRIMGAVKNKKASRRFVTRPTQVILPLSPNHGLFGNDGLYSESKISLETLFQRWASESWGEYLCLAGAVIGWTRGTGLMGPTNIVAHELESYGVRTFSAKEMAFNILGLMHPLLFSITQVEPIWADLNGGMDRLPDLAEITGRIRVNLNKKSDLRRAIARDNAADYKVINGAEAERLIQTVDVLPRANFSFDFPALESVESLGDVSKLRGMVDLDKVIVITGSAEVGPWGSARTRWEMEARGELTIEGAIEMAWMMGFIKHFDGRLKDGSLYVGWVDSKSGDPVDDKDIKARYEKDVLAHSGVRLIEPELFRGYDPKKKVFNQEVELIHDLEALEVTEAEAMKFKLQHGDKCDIWAGESGQWFFKLKKGACVFVPKAFTFSRTVAGQVPTGWYAGRFGIPEDIIAQVDRTTLWSLVCAAEAFNMSGIIDPYELYKHMHPSDVGTCFGAGLGGQDSMCKMFKDRRDEKEVQNDILQETFINTAAGWINLLLVSSSGPVKIPVGACATALQSMEIARDTILSGKAKIMIAGGYDDISEEGSYEFANMKATSNADTEFAMGREPAEMSRPATSTRSGFMEAQGTGIHIVMSAKTALELGCPIRGIVAFTSTSTDKAGRSVPAPGRGVLTIAKEVPSKHPLPLLDINYRRRQLAFRRSQISQWLTNEQEQLREEAESSKAQGQPLDEEYIATRVSNMEKEASRQESDALGMYGMLEGNDPSIAPLRRALAVWGLTADDIGVLSIHGTSTKANEENETHIWNTVLQNLGRTAGNAVPIMAQKSLLGHAKGGAAAWQMSGVLDTVNTGIVPGNRNSDNIDSHFMHRTFLMFPSKSIQTDGVRAGVMSSFGFGQVGGTALVIHPRYLFGALDPAYYAAYRKRNSVRQLETYKVMSEMMIKNNLVKIKEKPPYTLELEDKVLTNSLARSSADPQTGSYSFAAKQPTQAPIDDSNLKAVTQLLEAKPAQGDFAGVGVDQELISSVPSHNPTFVSRNFTDAEIAYCNAQPSPSSSFAARWVGKEAVFKSLGVQSKGAAAAMKDIEIVNDKATGAPVVSLYGDAKAQAAAKGVKNVLISLSHSETVAIAFAQALRQHLRDRGLIKYAIFDFDLSIRMPENVRLLPASYTDTWITVGPWSHDAAQGEYMYDPFAYDVALLSIVFYHAFQHLTQFVPMLAPFLDSMITDNLSRRLTTAQALAFLSDNWKEFI</sequence>
<dbReference type="PANTHER" id="PTHR10982">
    <property type="entry name" value="MALONYL COA-ACYL CARRIER PROTEIN TRANSACYLASE"/>
    <property type="match status" value="1"/>
</dbReference>
<dbReference type="OrthoDB" id="4251012at2759"/>
<dbReference type="InterPro" id="IPR002539">
    <property type="entry name" value="MaoC-like_dom"/>
</dbReference>
<feature type="domain" description="Carrier" evidence="18">
    <location>
        <begin position="2212"/>
        <end position="2287"/>
    </location>
</feature>
<dbReference type="Pfam" id="PF18325">
    <property type="entry name" value="Fas_alpha_ACP"/>
    <property type="match status" value="1"/>
</dbReference>
<dbReference type="FunFam" id="1.20.930.70:FF:000001">
    <property type="entry name" value="Fatty acid synthase beta subunit dehydratase"/>
    <property type="match status" value="1"/>
</dbReference>
<dbReference type="InterPro" id="IPR041099">
    <property type="entry name" value="FAS1_N"/>
</dbReference>
<dbReference type="EMBL" id="FUEG01000011">
    <property type="protein sequence ID" value="SJL09661.1"/>
    <property type="molecule type" value="Genomic_DNA"/>
</dbReference>
<dbReference type="GO" id="GO:0008897">
    <property type="term" value="F:holo-[acyl-carrier-protein] synthase activity"/>
    <property type="evidence" value="ECO:0007669"/>
    <property type="project" value="InterPro"/>
</dbReference>
<dbReference type="Gene3D" id="3.90.470.20">
    <property type="entry name" value="4'-phosphopantetheinyl transferase domain"/>
    <property type="match status" value="1"/>
</dbReference>
<dbReference type="CDD" id="cd03447">
    <property type="entry name" value="FAS_MaoC"/>
    <property type="match status" value="1"/>
</dbReference>
<dbReference type="InterPro" id="IPR040899">
    <property type="entry name" value="Fas_alpha_ACP"/>
</dbReference>
<dbReference type="InterPro" id="IPR020841">
    <property type="entry name" value="PKS_Beta-ketoAc_synthase_dom"/>
</dbReference>
<dbReference type="Gene3D" id="3.40.47.10">
    <property type="match status" value="1"/>
</dbReference>